<dbReference type="Proteomes" id="UP000318578">
    <property type="component" value="Unassembled WGS sequence"/>
</dbReference>
<reference evidence="2 3" key="1">
    <citation type="submission" date="2019-07" db="EMBL/GenBank/DDBJ databases">
        <title>New species of Amycolatopsis and Streptomyces.</title>
        <authorList>
            <person name="Duangmal K."/>
            <person name="Teo W.F.A."/>
            <person name="Lipun K."/>
        </authorList>
    </citation>
    <scope>NUCLEOTIDE SEQUENCE [LARGE SCALE GENOMIC DNA]</scope>
    <source>
        <strain evidence="2 3">JCM 30562</strain>
    </source>
</reference>
<dbReference type="SUPFAM" id="SSF55961">
    <property type="entry name" value="Bet v1-like"/>
    <property type="match status" value="1"/>
</dbReference>
<dbReference type="InterPro" id="IPR023393">
    <property type="entry name" value="START-like_dom_sf"/>
</dbReference>
<organism evidence="2 3">
    <name type="scientific">Amycolatopsis acidiphila</name>
    <dbReference type="NCBI Taxonomy" id="715473"/>
    <lineage>
        <taxon>Bacteria</taxon>
        <taxon>Bacillati</taxon>
        <taxon>Actinomycetota</taxon>
        <taxon>Actinomycetes</taxon>
        <taxon>Pseudonocardiales</taxon>
        <taxon>Pseudonocardiaceae</taxon>
        <taxon>Amycolatopsis</taxon>
    </lineage>
</organism>
<comment type="caution">
    <text evidence="2">The sequence shown here is derived from an EMBL/GenBank/DDBJ whole genome shotgun (WGS) entry which is preliminary data.</text>
</comment>
<gene>
    <name evidence="2" type="ORF">FNH06_13980</name>
</gene>
<keyword evidence="3" id="KW-1185">Reference proteome</keyword>
<dbReference type="InterPro" id="IPR019587">
    <property type="entry name" value="Polyketide_cyclase/dehydratase"/>
</dbReference>
<dbReference type="RefSeq" id="WP_144638325.1">
    <property type="nucleotide sequence ID" value="NZ_BNAX01000006.1"/>
</dbReference>
<feature type="compositionally biased region" description="Basic and acidic residues" evidence="1">
    <location>
        <begin position="48"/>
        <end position="58"/>
    </location>
</feature>
<dbReference type="Gene3D" id="3.30.530.20">
    <property type="match status" value="1"/>
</dbReference>
<dbReference type="EMBL" id="VJZA01000019">
    <property type="protein sequence ID" value="TVT22284.1"/>
    <property type="molecule type" value="Genomic_DNA"/>
</dbReference>
<dbReference type="OrthoDB" id="5244508at2"/>
<dbReference type="Pfam" id="PF10604">
    <property type="entry name" value="Polyketide_cyc2"/>
    <property type="match status" value="1"/>
</dbReference>
<sequence>MAEFEREREMPAPAEEVFSVAADVDRLNRWLPGEITVHPAEPEGLNVDVHDPDGDREAPGVLGASRDQLRLEWGHRGSPDYSGWLQVSSAEQGMSYATLHLSFHGDQPANHGGEAAHGVQQRLDEALEQLANLVGEAAR</sequence>
<accession>A0A558ADD7</accession>
<protein>
    <submittedName>
        <fullName evidence="2">SRPBCC family protein</fullName>
    </submittedName>
</protein>
<name>A0A558ADD7_9PSEU</name>
<evidence type="ECO:0000313" key="3">
    <source>
        <dbReference type="Proteomes" id="UP000318578"/>
    </source>
</evidence>
<dbReference type="AlphaFoldDB" id="A0A558ADD7"/>
<evidence type="ECO:0000313" key="2">
    <source>
        <dbReference type="EMBL" id="TVT22284.1"/>
    </source>
</evidence>
<feature type="region of interest" description="Disordered" evidence="1">
    <location>
        <begin position="38"/>
        <end position="62"/>
    </location>
</feature>
<proteinExistence type="predicted"/>
<evidence type="ECO:0000256" key="1">
    <source>
        <dbReference type="SAM" id="MobiDB-lite"/>
    </source>
</evidence>